<comment type="similarity">
    <text evidence="7">Belongs to the PdxS/SNZ family.</text>
</comment>
<keyword evidence="4" id="KW-0704">Schiff base</keyword>
<dbReference type="EMBL" id="JAVXUO010000441">
    <property type="protein sequence ID" value="KAK2992056.1"/>
    <property type="molecule type" value="Genomic_DNA"/>
</dbReference>
<dbReference type="InterPro" id="IPR001852">
    <property type="entry name" value="PdxS/SNZ"/>
</dbReference>
<name>A0AA88URW9_9ASTE</name>
<dbReference type="PROSITE" id="PS51129">
    <property type="entry name" value="PDXS_SNZ_2"/>
    <property type="match status" value="1"/>
</dbReference>
<dbReference type="Gene3D" id="3.20.20.70">
    <property type="entry name" value="Aldolase class I"/>
    <property type="match status" value="1"/>
</dbReference>
<gene>
    <name evidence="11" type="ORF">RJ640_009786</name>
</gene>
<dbReference type="GO" id="GO:0006520">
    <property type="term" value="P:amino acid metabolic process"/>
    <property type="evidence" value="ECO:0007669"/>
    <property type="project" value="TreeGrafter"/>
</dbReference>
<dbReference type="InterPro" id="IPR011060">
    <property type="entry name" value="RibuloseP-bd_barrel"/>
</dbReference>
<evidence type="ECO:0000256" key="7">
    <source>
        <dbReference type="PROSITE-ProRule" id="PRU00481"/>
    </source>
</evidence>
<dbReference type="PANTHER" id="PTHR31829">
    <property type="entry name" value="PYRIDOXAL 5'-PHOSPHATE SYNTHASE SUBUNIT SNZ1-RELATED"/>
    <property type="match status" value="1"/>
</dbReference>
<dbReference type="Pfam" id="PF22936">
    <property type="entry name" value="Pol_BBD"/>
    <property type="match status" value="1"/>
</dbReference>
<dbReference type="EC" id="4.3.3.6" evidence="2"/>
<dbReference type="Pfam" id="PF24626">
    <property type="entry name" value="SH3_Tf2-1"/>
    <property type="match status" value="1"/>
</dbReference>
<evidence type="ECO:0000256" key="5">
    <source>
        <dbReference type="ARBA" id="ARBA00037142"/>
    </source>
</evidence>
<dbReference type="InterPro" id="IPR054722">
    <property type="entry name" value="PolX-like_BBD"/>
</dbReference>
<evidence type="ECO:0000256" key="4">
    <source>
        <dbReference type="ARBA" id="ARBA00023270"/>
    </source>
</evidence>
<accession>A0AA88URW9</accession>
<evidence type="ECO:0000313" key="11">
    <source>
        <dbReference type="EMBL" id="KAK2992056.1"/>
    </source>
</evidence>
<dbReference type="Proteomes" id="UP001187471">
    <property type="component" value="Unassembled WGS sequence"/>
</dbReference>
<comment type="function">
    <text evidence="5">Catalyzes the formation of pyridoxal 5'-phosphate from ribose 5-phosphate (RBP), glyceraldehyde 3-phosphate (G3P) and ammonia. The ammonia is provided by PDX2. Can also use ribulose 5-phosphate and dihydroxyacetone phosphate as substrates, resulting from enzyme-catalyzed isomerization of RBP and G3P, respectively. Also plays an indirect role in resistance to singlet oxygen-generating photosensitizers.</text>
</comment>
<keyword evidence="3" id="KW-0663">Pyridoxal phosphate</keyword>
<protein>
    <recommendedName>
        <fullName evidence="2">pyridoxal 5'-phosphate synthase (glutamine hydrolyzing)</fullName>
        <ecNumber evidence="2">4.3.3.6</ecNumber>
    </recommendedName>
</protein>
<feature type="compositionally biased region" description="Basic and acidic residues" evidence="8">
    <location>
        <begin position="65"/>
        <end position="75"/>
    </location>
</feature>
<evidence type="ECO:0000256" key="2">
    <source>
        <dbReference type="ARBA" id="ARBA00012084"/>
    </source>
</evidence>
<dbReference type="GO" id="GO:0036381">
    <property type="term" value="F:pyridoxal 5'-phosphate synthase (glutamine hydrolysing) activity"/>
    <property type="evidence" value="ECO:0007669"/>
    <property type="project" value="UniProtKB-EC"/>
</dbReference>
<dbReference type="GO" id="GO:0008615">
    <property type="term" value="P:pyridoxine biosynthetic process"/>
    <property type="evidence" value="ECO:0007669"/>
    <property type="project" value="TreeGrafter"/>
</dbReference>
<dbReference type="AlphaFoldDB" id="A0AA88URW9"/>
<dbReference type="GO" id="GO:0042823">
    <property type="term" value="P:pyridoxal phosphate biosynthetic process"/>
    <property type="evidence" value="ECO:0007669"/>
    <property type="project" value="InterPro"/>
</dbReference>
<dbReference type="InterPro" id="IPR056924">
    <property type="entry name" value="SH3_Tf2-1"/>
</dbReference>
<feature type="region of interest" description="Disordered" evidence="8">
    <location>
        <begin position="65"/>
        <end position="84"/>
    </location>
</feature>
<dbReference type="InterPro" id="IPR013785">
    <property type="entry name" value="Aldolase_TIM"/>
</dbReference>
<keyword evidence="12" id="KW-1185">Reference proteome</keyword>
<evidence type="ECO:0000256" key="1">
    <source>
        <dbReference type="ARBA" id="ARBA00004737"/>
    </source>
</evidence>
<dbReference type="SUPFAM" id="SSF51366">
    <property type="entry name" value="Ribulose-phoshate binding barrel"/>
    <property type="match status" value="1"/>
</dbReference>
<comment type="pathway">
    <text evidence="1">Cofactor biosynthesis; pyridoxal 5'-phosphate biosynthesis.</text>
</comment>
<evidence type="ECO:0000313" key="12">
    <source>
        <dbReference type="Proteomes" id="UP001187471"/>
    </source>
</evidence>
<organism evidence="11 12">
    <name type="scientific">Escallonia rubra</name>
    <dbReference type="NCBI Taxonomy" id="112253"/>
    <lineage>
        <taxon>Eukaryota</taxon>
        <taxon>Viridiplantae</taxon>
        <taxon>Streptophyta</taxon>
        <taxon>Embryophyta</taxon>
        <taxon>Tracheophyta</taxon>
        <taxon>Spermatophyta</taxon>
        <taxon>Magnoliopsida</taxon>
        <taxon>eudicotyledons</taxon>
        <taxon>Gunneridae</taxon>
        <taxon>Pentapetalae</taxon>
        <taxon>asterids</taxon>
        <taxon>campanulids</taxon>
        <taxon>Escalloniales</taxon>
        <taxon>Escalloniaceae</taxon>
        <taxon>Escallonia</taxon>
    </lineage>
</organism>
<dbReference type="PANTHER" id="PTHR31829:SF0">
    <property type="entry name" value="PYRIDOXAL 5'-PHOSPHATE SYNTHASE SUBUNIT SNZ1-RELATED"/>
    <property type="match status" value="1"/>
</dbReference>
<reference evidence="11" key="1">
    <citation type="submission" date="2022-12" db="EMBL/GenBank/DDBJ databases">
        <title>Draft genome assemblies for two species of Escallonia (Escalloniales).</title>
        <authorList>
            <person name="Chanderbali A."/>
            <person name="Dervinis C."/>
            <person name="Anghel I."/>
            <person name="Soltis D."/>
            <person name="Soltis P."/>
            <person name="Zapata F."/>
        </authorList>
    </citation>
    <scope>NUCLEOTIDE SEQUENCE</scope>
    <source>
        <strain evidence="11">UCBG92.1500</strain>
        <tissue evidence="11">Leaf</tissue>
    </source>
</reference>
<feature type="domain" description="Retrovirus-related Pol polyprotein from transposon TNT 1-94-like beta-barrel" evidence="9">
    <location>
        <begin position="170"/>
        <end position="232"/>
    </location>
</feature>
<evidence type="ECO:0000256" key="6">
    <source>
        <dbReference type="ARBA" id="ARBA00047992"/>
    </source>
</evidence>
<feature type="domain" description="Tf2-1-like SH3-like" evidence="10">
    <location>
        <begin position="96"/>
        <end position="144"/>
    </location>
</feature>
<proteinExistence type="inferred from homology"/>
<evidence type="ECO:0000256" key="3">
    <source>
        <dbReference type="ARBA" id="ARBA00022898"/>
    </source>
</evidence>
<evidence type="ECO:0000256" key="8">
    <source>
        <dbReference type="SAM" id="MobiDB-lite"/>
    </source>
</evidence>
<evidence type="ECO:0000259" key="10">
    <source>
        <dbReference type="Pfam" id="PF24626"/>
    </source>
</evidence>
<comment type="caution">
    <text evidence="11">The sequence shown here is derived from an EMBL/GenBank/DDBJ whole genome shotgun (WGS) entry which is preliminary data.</text>
</comment>
<sequence length="323" mass="36049">MDDFKVMLGLDFLGLVKALASPYSSAMHIMEKGAACVVPMFGGTSSTETLSSMRLSGMRLVKRVEEEKAKKDKGEHHTRRRPRGYSLGNLVLVKTLRKEHKRLVRRYERPFPVMVKVGKSSYKVQLPPKSNIQPVFHVSLLAPHYVGMQDRRKSHRTPTAKGKSYAKVSNGCSDHMTAYRNAFLDMDNFFKSHMKLRNNALVEAKGKGTIDVQTNEGSIFIRDVLLVPELDQSTSDLIEAVRHLWSVMGDIHVLRKMDDDEVLTFAKKIAAPYDLLGRLPVVRFAGGRVATPEDAALMMELGCDGVFVSSGVFKSGDPVRRGV</sequence>
<evidence type="ECO:0000259" key="9">
    <source>
        <dbReference type="Pfam" id="PF22936"/>
    </source>
</evidence>
<comment type="catalytic activity">
    <reaction evidence="6">
        <text>aldehydo-D-ribose 5-phosphate + D-glyceraldehyde 3-phosphate + L-glutamine = pyridoxal 5'-phosphate + L-glutamate + phosphate + 3 H2O + H(+)</text>
        <dbReference type="Rhea" id="RHEA:31507"/>
        <dbReference type="ChEBI" id="CHEBI:15377"/>
        <dbReference type="ChEBI" id="CHEBI:15378"/>
        <dbReference type="ChEBI" id="CHEBI:29985"/>
        <dbReference type="ChEBI" id="CHEBI:43474"/>
        <dbReference type="ChEBI" id="CHEBI:58273"/>
        <dbReference type="ChEBI" id="CHEBI:58359"/>
        <dbReference type="ChEBI" id="CHEBI:59776"/>
        <dbReference type="ChEBI" id="CHEBI:597326"/>
        <dbReference type="EC" id="4.3.3.6"/>
    </reaction>
</comment>